<dbReference type="Gene3D" id="3.30.200.20">
    <property type="entry name" value="Phosphorylase Kinase, domain 1"/>
    <property type="match status" value="1"/>
</dbReference>
<evidence type="ECO:0000313" key="8">
    <source>
        <dbReference type="EMBL" id="KAB1139322.1"/>
    </source>
</evidence>
<feature type="domain" description="Protein kinase" evidence="7">
    <location>
        <begin position="29"/>
        <end position="290"/>
    </location>
</feature>
<accession>A0A643JTP9</accession>
<reference evidence="8 9" key="1">
    <citation type="submission" date="2019-09" db="EMBL/GenBank/DDBJ databases">
        <title>Screening of Novel Bioactive Compounds from Soil-Associated.</title>
        <authorList>
            <person name="Zhao S."/>
        </authorList>
    </citation>
    <scope>NUCLEOTIDE SEQUENCE [LARGE SCALE GENOMIC DNA]</scope>
    <source>
        <strain evidence="8 9">HIT-DPA4</strain>
    </source>
</reference>
<keyword evidence="3 8" id="KW-0418">Kinase</keyword>
<dbReference type="PANTHER" id="PTHR43289:SF34">
    <property type="entry name" value="SERINE_THREONINE-PROTEIN KINASE YBDM-RELATED"/>
    <property type="match status" value="1"/>
</dbReference>
<dbReference type="EMBL" id="VZRB01000066">
    <property type="protein sequence ID" value="KAB1139322.1"/>
    <property type="molecule type" value="Genomic_DNA"/>
</dbReference>
<evidence type="ECO:0000256" key="6">
    <source>
        <dbReference type="SAM" id="MobiDB-lite"/>
    </source>
</evidence>
<name>A0A643JTP9_9ACTN</name>
<evidence type="ECO:0000256" key="5">
    <source>
        <dbReference type="PROSITE-ProRule" id="PRU10141"/>
    </source>
</evidence>
<dbReference type="InterPro" id="IPR011009">
    <property type="entry name" value="Kinase-like_dom_sf"/>
</dbReference>
<dbReference type="GO" id="GO:0005524">
    <property type="term" value="F:ATP binding"/>
    <property type="evidence" value="ECO:0007669"/>
    <property type="project" value="UniProtKB-UniRule"/>
</dbReference>
<dbReference type="AlphaFoldDB" id="A0A643JTP9"/>
<dbReference type="Proteomes" id="UP000442707">
    <property type="component" value="Unassembled WGS sequence"/>
</dbReference>
<evidence type="ECO:0000256" key="2">
    <source>
        <dbReference type="ARBA" id="ARBA00022741"/>
    </source>
</evidence>
<organism evidence="8 9">
    <name type="scientific">Streptomyces luteolifulvus</name>
    <dbReference type="NCBI Taxonomy" id="2615112"/>
    <lineage>
        <taxon>Bacteria</taxon>
        <taxon>Bacillati</taxon>
        <taxon>Actinomycetota</taxon>
        <taxon>Actinomycetes</taxon>
        <taxon>Kitasatosporales</taxon>
        <taxon>Streptomycetaceae</taxon>
        <taxon>Streptomyces</taxon>
    </lineage>
</organism>
<feature type="binding site" evidence="5">
    <location>
        <position position="58"/>
    </location>
    <ligand>
        <name>ATP</name>
        <dbReference type="ChEBI" id="CHEBI:30616"/>
    </ligand>
</feature>
<gene>
    <name evidence="8" type="ORF">F7R91_40535</name>
</gene>
<dbReference type="InterPro" id="IPR000719">
    <property type="entry name" value="Prot_kinase_dom"/>
</dbReference>
<keyword evidence="1" id="KW-0808">Transferase</keyword>
<protein>
    <submittedName>
        <fullName evidence="8">Serine/threonine protein kinase</fullName>
    </submittedName>
</protein>
<evidence type="ECO:0000259" key="7">
    <source>
        <dbReference type="PROSITE" id="PS50011"/>
    </source>
</evidence>
<evidence type="ECO:0000313" key="9">
    <source>
        <dbReference type="Proteomes" id="UP000442707"/>
    </source>
</evidence>
<dbReference type="PROSITE" id="PS50011">
    <property type="entry name" value="PROTEIN_KINASE_DOM"/>
    <property type="match status" value="1"/>
</dbReference>
<keyword evidence="4 5" id="KW-0067">ATP-binding</keyword>
<keyword evidence="2 5" id="KW-0547">Nucleotide-binding</keyword>
<evidence type="ECO:0000256" key="4">
    <source>
        <dbReference type="ARBA" id="ARBA00022840"/>
    </source>
</evidence>
<dbReference type="SMART" id="SM00220">
    <property type="entry name" value="S_TKc"/>
    <property type="match status" value="1"/>
</dbReference>
<keyword evidence="8" id="KW-0723">Serine/threonine-protein kinase</keyword>
<dbReference type="SUPFAM" id="SSF56112">
    <property type="entry name" value="Protein kinase-like (PK-like)"/>
    <property type="match status" value="1"/>
</dbReference>
<comment type="caution">
    <text evidence="8">The sequence shown here is derived from an EMBL/GenBank/DDBJ whole genome shotgun (WGS) entry which is preliminary data.</text>
</comment>
<evidence type="ECO:0000256" key="1">
    <source>
        <dbReference type="ARBA" id="ARBA00022679"/>
    </source>
</evidence>
<dbReference type="Pfam" id="PF00069">
    <property type="entry name" value="Pkinase"/>
    <property type="match status" value="1"/>
</dbReference>
<dbReference type="PROSITE" id="PS00107">
    <property type="entry name" value="PROTEIN_KINASE_ATP"/>
    <property type="match status" value="1"/>
</dbReference>
<dbReference type="Gene3D" id="1.10.510.10">
    <property type="entry name" value="Transferase(Phosphotransferase) domain 1"/>
    <property type="match status" value="1"/>
</dbReference>
<proteinExistence type="predicted"/>
<dbReference type="InterPro" id="IPR017441">
    <property type="entry name" value="Protein_kinase_ATP_BS"/>
</dbReference>
<dbReference type="GO" id="GO:0004674">
    <property type="term" value="F:protein serine/threonine kinase activity"/>
    <property type="evidence" value="ECO:0007669"/>
    <property type="project" value="UniProtKB-KW"/>
</dbReference>
<evidence type="ECO:0000256" key="3">
    <source>
        <dbReference type="ARBA" id="ARBA00022777"/>
    </source>
</evidence>
<feature type="region of interest" description="Disordered" evidence="6">
    <location>
        <begin position="181"/>
        <end position="203"/>
    </location>
</feature>
<keyword evidence="9" id="KW-1185">Reference proteome</keyword>
<dbReference type="PANTHER" id="PTHR43289">
    <property type="entry name" value="MITOGEN-ACTIVATED PROTEIN KINASE KINASE KINASE 20-RELATED"/>
    <property type="match status" value="1"/>
</dbReference>
<sequence>MRLVDPVKGGWVVMEDESNISIKAQDRYRLDARTLGHGSYAQVFRAAHKETHEEVALKRSYNRQDARDRIRREIQDQKRLAHPNIMPILDHDPGFTWYTMPLAIDNLEGLRQGPDEEELASILLAIGEALDVAHQLGLVHRDISPPNILALPGQSGAKYRWVVADWGMVRRPPDEASRILTRTGQGMGTPGFDAPELSTDPRKATPAADVYSLGRVAAWYLTGTTPRSGVRLLPDAEFLHWRPFVNACTQQDLQMRTQSMSELRRMVQAVLIDRDEPVPTKASRLLEGVVLGQEGSLEALVRLVDAHQDDTSLYFDYFAQIPTGPTRSWSQSDPERAALLASVLARHLVNDSWGDRDKEYVSTPLAFLHTVLQALVSDNNLGHAQDLAADFFAADVHWQDQEQRRRSLEWLADLEAPADRAIAPVLGARPDVVEYYREPGWQARSVVLGTILAGG</sequence>
<dbReference type="CDD" id="cd14014">
    <property type="entry name" value="STKc_PknB_like"/>
    <property type="match status" value="1"/>
</dbReference>